<accession>A0A2R5FPV5</accession>
<dbReference type="InterPro" id="IPR005240">
    <property type="entry name" value="DUF389"/>
</dbReference>
<feature type="transmembrane region" description="Helical" evidence="1">
    <location>
        <begin position="133"/>
        <end position="155"/>
    </location>
</feature>
<dbReference type="PANTHER" id="PTHR20992">
    <property type="entry name" value="AT15442P-RELATED"/>
    <property type="match status" value="1"/>
</dbReference>
<sequence length="427" mass="45715">MRQLIIQVPRGNGKAVIDIAKSHNGTNLARFEGNADEPIDVVIVHVSNGEVGKVLEELQDLPKVHITLIPTGAIALQPPASEAAQQVVDVEERSPIEIFLSGLQSVGSWQGFLGYASLAGFVVWIGLYTNTTYLLVAAMLIAPFAGPAMNTAIATAWGDRKLLGRSILRYFAALAVTIATTWLLSLILRQEIPTSLMLDSSQISAVAVILPLVAGAAGALTLVQSDRSSLVSGAATGMLVAASLAPPAGIVGMASAIGRWDMAISGLFLLFLQLCGINFSAALLFRIFGLSPQATRYGRGKKRVFTIALTITVIALALLLTWQFSHSPNLQRSSLAQRANAQVQKAVEQVGLAKLVESNVRFTRSNIEGQDTLLSVIYVQRQPQVTVSNEEIRSRLTQSIQAQLLKQDLNVTPLVDVNVLEPPVSKQ</sequence>
<reference evidence="2 3" key="1">
    <citation type="submission" date="2017-06" db="EMBL/GenBank/DDBJ databases">
        <title>Genome sequencing of cyanobaciteial culture collection at National Institute for Environmental Studies (NIES).</title>
        <authorList>
            <person name="Hirose Y."/>
            <person name="Shimura Y."/>
            <person name="Fujisawa T."/>
            <person name="Nakamura Y."/>
            <person name="Kawachi M."/>
        </authorList>
    </citation>
    <scope>NUCLEOTIDE SEQUENCE [LARGE SCALE GENOMIC DNA]</scope>
    <source>
        <strain evidence="2 3">NIES-4072</strain>
    </source>
</reference>
<feature type="transmembrane region" description="Helical" evidence="1">
    <location>
        <begin position="203"/>
        <end position="223"/>
    </location>
</feature>
<dbReference type="EMBL" id="BDUD01000001">
    <property type="protein sequence ID" value="GBG19518.1"/>
    <property type="molecule type" value="Genomic_DNA"/>
</dbReference>
<organism evidence="2 3">
    <name type="scientific">Nostoc commune NIES-4072</name>
    <dbReference type="NCBI Taxonomy" id="2005467"/>
    <lineage>
        <taxon>Bacteria</taxon>
        <taxon>Bacillati</taxon>
        <taxon>Cyanobacteriota</taxon>
        <taxon>Cyanophyceae</taxon>
        <taxon>Nostocales</taxon>
        <taxon>Nostocaceae</taxon>
        <taxon>Nostoc</taxon>
    </lineage>
</organism>
<feature type="transmembrane region" description="Helical" evidence="1">
    <location>
        <begin position="109"/>
        <end position="127"/>
    </location>
</feature>
<keyword evidence="1" id="KW-0472">Membrane</keyword>
<gene>
    <name evidence="2" type="ORF">NIES4072_31860</name>
</gene>
<feature type="transmembrane region" description="Helical" evidence="1">
    <location>
        <begin position="235"/>
        <end position="257"/>
    </location>
</feature>
<dbReference type="RefSeq" id="WP_109009305.1">
    <property type="nucleotide sequence ID" value="NZ_BDUD01000001.1"/>
</dbReference>
<evidence type="ECO:0008006" key="4">
    <source>
        <dbReference type="Google" id="ProtNLM"/>
    </source>
</evidence>
<feature type="transmembrane region" description="Helical" evidence="1">
    <location>
        <begin position="167"/>
        <end position="188"/>
    </location>
</feature>
<dbReference type="Proteomes" id="UP000245124">
    <property type="component" value="Unassembled WGS sequence"/>
</dbReference>
<proteinExistence type="predicted"/>
<protein>
    <recommendedName>
        <fullName evidence="4">TIGR00341 family protein</fullName>
    </recommendedName>
</protein>
<evidence type="ECO:0000313" key="3">
    <source>
        <dbReference type="Proteomes" id="UP000245124"/>
    </source>
</evidence>
<keyword evidence="3" id="KW-1185">Reference proteome</keyword>
<comment type="caution">
    <text evidence="2">The sequence shown here is derived from an EMBL/GenBank/DDBJ whole genome shotgun (WGS) entry which is preliminary data.</text>
</comment>
<keyword evidence="1" id="KW-0812">Transmembrane</keyword>
<dbReference type="AlphaFoldDB" id="A0A2R5FPV5"/>
<dbReference type="PANTHER" id="PTHR20992:SF9">
    <property type="entry name" value="AT15442P-RELATED"/>
    <property type="match status" value="1"/>
</dbReference>
<keyword evidence="1" id="KW-1133">Transmembrane helix</keyword>
<dbReference type="Pfam" id="PF04087">
    <property type="entry name" value="DUF389"/>
    <property type="match status" value="1"/>
</dbReference>
<feature type="transmembrane region" description="Helical" evidence="1">
    <location>
        <begin position="263"/>
        <end position="284"/>
    </location>
</feature>
<name>A0A2R5FPV5_NOSCO</name>
<dbReference type="OrthoDB" id="847959at2"/>
<evidence type="ECO:0000313" key="2">
    <source>
        <dbReference type="EMBL" id="GBG19518.1"/>
    </source>
</evidence>
<evidence type="ECO:0000256" key="1">
    <source>
        <dbReference type="SAM" id="Phobius"/>
    </source>
</evidence>
<feature type="transmembrane region" description="Helical" evidence="1">
    <location>
        <begin position="304"/>
        <end position="324"/>
    </location>
</feature>